<protein>
    <submittedName>
        <fullName evidence="5">Efflux RND transporter periplasmic adaptor subunit</fullName>
    </submittedName>
</protein>
<reference evidence="5 6" key="1">
    <citation type="submission" date="2018-11" db="EMBL/GenBank/DDBJ databases">
        <authorList>
            <person name="Ye M.-Q."/>
            <person name="Du Z.-J."/>
        </authorList>
    </citation>
    <scope>NUCLEOTIDE SEQUENCE [LARGE SCALE GENOMIC DNA]</scope>
    <source>
        <strain evidence="5 6">U0105</strain>
    </source>
</reference>
<dbReference type="GO" id="GO:1990281">
    <property type="term" value="C:efflux pump complex"/>
    <property type="evidence" value="ECO:0007669"/>
    <property type="project" value="TreeGrafter"/>
</dbReference>
<keyword evidence="3" id="KW-0812">Transmembrane</keyword>
<dbReference type="EMBL" id="RPOK01000001">
    <property type="protein sequence ID" value="RPJ68623.1"/>
    <property type="molecule type" value="Genomic_DNA"/>
</dbReference>
<dbReference type="Proteomes" id="UP000275281">
    <property type="component" value="Unassembled WGS sequence"/>
</dbReference>
<dbReference type="PANTHER" id="PTHR30469">
    <property type="entry name" value="MULTIDRUG RESISTANCE PROTEIN MDTA"/>
    <property type="match status" value="1"/>
</dbReference>
<sequence>MSNQFGPQSADQASEVYEKSAPWLVHTFVSIGILLIGIAVVMALFGSKPEAGRRGERPAPSVAVEIAPLQKRSYEVWVDSYGTAEALTETALVAEVTGRVISVSPNIRAGRQFKEGDVLVELDDSNYQIEVDVAASAAADAEVAYLQEVAQAEFAAEEWNELPKSEAAKRLALREPQVAAAKAALQAAKSRLERAKLDLARTKITAPFDGKVMSQSIDIGQVVSPGQAIANIYSTDTVEVRLPLKISDLAHLKLPEAEVAPDQLPQVILETDMGSKTYQWQAQIVRTEGAFDPNTRMLYAVAQVIEPFESNAQRPAIRLGQFLRAKVQGNLYSDVFVIPRRAVSQNFMVSVAEDGVLRKKTIEPLWTDVESVVVAATDMAISTDDKLILTPTANLPDGTKVKPLGLDSGSDRRENREAIIADASGADSSAQAN</sequence>
<accession>A0A3N5Y5T1</accession>
<evidence type="ECO:0000256" key="2">
    <source>
        <dbReference type="SAM" id="Coils"/>
    </source>
</evidence>
<organism evidence="5 6">
    <name type="scientific">Alteromonas sediminis</name>
    <dbReference type="NCBI Taxonomy" id="2259342"/>
    <lineage>
        <taxon>Bacteria</taxon>
        <taxon>Pseudomonadati</taxon>
        <taxon>Pseudomonadota</taxon>
        <taxon>Gammaproteobacteria</taxon>
        <taxon>Alteromonadales</taxon>
        <taxon>Alteromonadaceae</taxon>
        <taxon>Alteromonas/Salinimonas group</taxon>
        <taxon>Alteromonas</taxon>
    </lineage>
</organism>
<dbReference type="NCBIfam" id="TIGR01730">
    <property type="entry name" value="RND_mfp"/>
    <property type="match status" value="1"/>
</dbReference>
<dbReference type="GO" id="GO:0015562">
    <property type="term" value="F:efflux transmembrane transporter activity"/>
    <property type="evidence" value="ECO:0007669"/>
    <property type="project" value="TreeGrafter"/>
</dbReference>
<dbReference type="OrthoDB" id="5730196at2"/>
<keyword evidence="3" id="KW-1133">Transmembrane helix</keyword>
<gene>
    <name evidence="5" type="ORF">DRW07_04265</name>
</gene>
<feature type="coiled-coil region" evidence="2">
    <location>
        <begin position="178"/>
        <end position="205"/>
    </location>
</feature>
<dbReference type="Gene3D" id="2.40.30.170">
    <property type="match status" value="1"/>
</dbReference>
<comment type="similarity">
    <text evidence="1">Belongs to the membrane fusion protein (MFP) (TC 8.A.1) family.</text>
</comment>
<dbReference type="AlphaFoldDB" id="A0A3N5Y5T1"/>
<dbReference type="PANTHER" id="PTHR30469:SF12">
    <property type="entry name" value="MULTIDRUG RESISTANCE PROTEIN MDTA"/>
    <property type="match status" value="1"/>
</dbReference>
<dbReference type="Gene3D" id="1.10.287.470">
    <property type="entry name" value="Helix hairpin bin"/>
    <property type="match status" value="1"/>
</dbReference>
<keyword evidence="2" id="KW-0175">Coiled coil</keyword>
<evidence type="ECO:0000313" key="5">
    <source>
        <dbReference type="EMBL" id="RPJ68623.1"/>
    </source>
</evidence>
<dbReference type="InterPro" id="IPR006143">
    <property type="entry name" value="RND_pump_MFP"/>
</dbReference>
<keyword evidence="6" id="KW-1185">Reference proteome</keyword>
<keyword evidence="3" id="KW-0472">Membrane</keyword>
<name>A0A3N5Y5T1_9ALTE</name>
<dbReference type="Gene3D" id="2.40.50.100">
    <property type="match status" value="1"/>
</dbReference>
<dbReference type="SUPFAM" id="SSF111369">
    <property type="entry name" value="HlyD-like secretion proteins"/>
    <property type="match status" value="1"/>
</dbReference>
<feature type="transmembrane region" description="Helical" evidence="3">
    <location>
        <begin position="23"/>
        <end position="45"/>
    </location>
</feature>
<evidence type="ECO:0000256" key="3">
    <source>
        <dbReference type="SAM" id="Phobius"/>
    </source>
</evidence>
<proteinExistence type="inferred from homology"/>
<evidence type="ECO:0000313" key="6">
    <source>
        <dbReference type="Proteomes" id="UP000275281"/>
    </source>
</evidence>
<comment type="caution">
    <text evidence="5">The sequence shown here is derived from an EMBL/GenBank/DDBJ whole genome shotgun (WGS) entry which is preliminary data.</text>
</comment>
<evidence type="ECO:0000256" key="1">
    <source>
        <dbReference type="ARBA" id="ARBA00009477"/>
    </source>
</evidence>
<dbReference type="Gene3D" id="2.40.420.20">
    <property type="match status" value="1"/>
</dbReference>
<dbReference type="Pfam" id="PF25917">
    <property type="entry name" value="BSH_RND"/>
    <property type="match status" value="1"/>
</dbReference>
<dbReference type="RefSeq" id="WP_124026624.1">
    <property type="nucleotide sequence ID" value="NZ_JBHRSN010000005.1"/>
</dbReference>
<dbReference type="InterPro" id="IPR058625">
    <property type="entry name" value="MdtA-like_BSH"/>
</dbReference>
<evidence type="ECO:0000259" key="4">
    <source>
        <dbReference type="Pfam" id="PF25917"/>
    </source>
</evidence>
<feature type="domain" description="Multidrug resistance protein MdtA-like barrel-sandwich hybrid" evidence="4">
    <location>
        <begin position="94"/>
        <end position="232"/>
    </location>
</feature>